<dbReference type="EMBL" id="DXHQ01000060">
    <property type="protein sequence ID" value="HIW08761.1"/>
    <property type="molecule type" value="Genomic_DNA"/>
</dbReference>
<protein>
    <submittedName>
        <fullName evidence="1">Uncharacterized protein</fullName>
    </submittedName>
</protein>
<name>A0A9D1TVZ6_9FIRM</name>
<accession>A0A9D1TVZ6</accession>
<evidence type="ECO:0000313" key="1">
    <source>
        <dbReference type="EMBL" id="HIW08761.1"/>
    </source>
</evidence>
<comment type="caution">
    <text evidence="1">The sequence shown here is derived from an EMBL/GenBank/DDBJ whole genome shotgun (WGS) entry which is preliminary data.</text>
</comment>
<dbReference type="AlphaFoldDB" id="A0A9D1TVZ6"/>
<reference evidence="1" key="2">
    <citation type="submission" date="2021-04" db="EMBL/GenBank/DDBJ databases">
        <authorList>
            <person name="Gilroy R."/>
        </authorList>
    </citation>
    <scope>NUCLEOTIDE SEQUENCE</scope>
    <source>
        <strain evidence="1">ChiHcolR34-3080</strain>
    </source>
</reference>
<reference evidence="1" key="1">
    <citation type="journal article" date="2021" name="PeerJ">
        <title>Extensive microbial diversity within the chicken gut microbiome revealed by metagenomics and culture.</title>
        <authorList>
            <person name="Gilroy R."/>
            <person name="Ravi A."/>
            <person name="Getino M."/>
            <person name="Pursley I."/>
            <person name="Horton D.L."/>
            <person name="Alikhan N.F."/>
            <person name="Baker D."/>
            <person name="Gharbi K."/>
            <person name="Hall N."/>
            <person name="Watson M."/>
            <person name="Adriaenssens E.M."/>
            <person name="Foster-Nyarko E."/>
            <person name="Jarju S."/>
            <person name="Secka A."/>
            <person name="Antonio M."/>
            <person name="Oren A."/>
            <person name="Chaudhuri R.R."/>
            <person name="La Ragione R."/>
            <person name="Hildebrand F."/>
            <person name="Pallen M.J."/>
        </authorList>
    </citation>
    <scope>NUCLEOTIDE SEQUENCE</scope>
    <source>
        <strain evidence="1">ChiHcolR34-3080</strain>
    </source>
</reference>
<gene>
    <name evidence="1" type="ORF">H9890_05090</name>
</gene>
<dbReference type="Proteomes" id="UP000823933">
    <property type="component" value="Unassembled WGS sequence"/>
</dbReference>
<organism evidence="1 2">
    <name type="scientific">Candidatus Faecalibacterium intestinigallinarum</name>
    <dbReference type="NCBI Taxonomy" id="2838581"/>
    <lineage>
        <taxon>Bacteria</taxon>
        <taxon>Bacillati</taxon>
        <taxon>Bacillota</taxon>
        <taxon>Clostridia</taxon>
        <taxon>Eubacteriales</taxon>
        <taxon>Oscillospiraceae</taxon>
        <taxon>Faecalibacterium</taxon>
    </lineage>
</organism>
<sequence length="183" mass="19429">MPLQLDLLWYFVPPCVGIHTITTYSELEDVSETAMLDALSDAEGVEVARLGAPVASLESLGTSSTVEDADVARLLVAELATGSELSVRAELALSDDAAALPSESASAAELDELSTAVDATLDAVLSPVSLSPLRLAAKRSTTAHPMNCTPFVRQYGILDNKWGDLLCQKENRTNGTHQNLSSW</sequence>
<evidence type="ECO:0000313" key="2">
    <source>
        <dbReference type="Proteomes" id="UP000823933"/>
    </source>
</evidence>
<proteinExistence type="predicted"/>